<evidence type="ECO:0000256" key="4">
    <source>
        <dbReference type="ARBA" id="ARBA00023163"/>
    </source>
</evidence>
<dbReference type="EMBL" id="QUNG01000001">
    <property type="protein sequence ID" value="REG86719.1"/>
    <property type="molecule type" value="Genomic_DNA"/>
</dbReference>
<evidence type="ECO:0000313" key="8">
    <source>
        <dbReference type="Proteomes" id="UP000256542"/>
    </source>
</evidence>
<proteinExistence type="inferred from homology"/>
<comment type="caution">
    <text evidence="7">The sequence shown here is derived from an EMBL/GenBank/DDBJ whole genome shotgun (WGS) entry which is preliminary data.</text>
</comment>
<evidence type="ECO:0000256" key="1">
    <source>
        <dbReference type="ARBA" id="ARBA00009437"/>
    </source>
</evidence>
<keyword evidence="2" id="KW-0805">Transcription regulation</keyword>
<dbReference type="GO" id="GO:0003677">
    <property type="term" value="F:DNA binding"/>
    <property type="evidence" value="ECO:0007669"/>
    <property type="project" value="UniProtKB-KW"/>
</dbReference>
<dbReference type="Pfam" id="PF03466">
    <property type="entry name" value="LysR_substrate"/>
    <property type="match status" value="1"/>
</dbReference>
<dbReference type="OrthoDB" id="646694at2"/>
<dbReference type="SUPFAM" id="SSF53850">
    <property type="entry name" value="Periplasmic binding protein-like II"/>
    <property type="match status" value="1"/>
</dbReference>
<dbReference type="PANTHER" id="PTHR30419:SF30">
    <property type="entry name" value="LYSR FAMILY TRANSCRIPTIONAL REGULATOR"/>
    <property type="match status" value="1"/>
</dbReference>
<keyword evidence="8" id="KW-1185">Reference proteome</keyword>
<dbReference type="InterPro" id="IPR005119">
    <property type="entry name" value="LysR_subst-bd"/>
</dbReference>
<evidence type="ECO:0000256" key="3">
    <source>
        <dbReference type="ARBA" id="ARBA00023125"/>
    </source>
</evidence>
<keyword evidence="5" id="KW-0732">Signal</keyword>
<dbReference type="RefSeq" id="WP_115895968.1">
    <property type="nucleotide sequence ID" value="NZ_QUNG01000001.1"/>
</dbReference>
<dbReference type="PANTHER" id="PTHR30419">
    <property type="entry name" value="HTH-TYPE TRANSCRIPTIONAL REGULATOR YBHD"/>
    <property type="match status" value="1"/>
</dbReference>
<name>A0A3E0DT30_9GAMM</name>
<dbReference type="InterPro" id="IPR000847">
    <property type="entry name" value="LysR_HTH_N"/>
</dbReference>
<dbReference type="Proteomes" id="UP000256542">
    <property type="component" value="Unassembled WGS sequence"/>
</dbReference>
<dbReference type="InterPro" id="IPR036390">
    <property type="entry name" value="WH_DNA-bd_sf"/>
</dbReference>
<dbReference type="InterPro" id="IPR036388">
    <property type="entry name" value="WH-like_DNA-bd_sf"/>
</dbReference>
<feature type="domain" description="HTH lysR-type" evidence="6">
    <location>
        <begin position="1"/>
        <end position="58"/>
    </location>
</feature>
<evidence type="ECO:0000313" key="7">
    <source>
        <dbReference type="EMBL" id="REG86719.1"/>
    </source>
</evidence>
<gene>
    <name evidence="7" type="ORF">DFP81_101284</name>
</gene>
<dbReference type="Gene3D" id="3.40.190.290">
    <property type="match status" value="1"/>
</dbReference>
<accession>A0A3E0DT30</accession>
<dbReference type="PROSITE" id="PS50931">
    <property type="entry name" value="HTH_LYSR"/>
    <property type="match status" value="1"/>
</dbReference>
<protein>
    <submittedName>
        <fullName evidence="7">LysR family transcriptional regulator</fullName>
    </submittedName>
</protein>
<evidence type="ECO:0000256" key="5">
    <source>
        <dbReference type="SAM" id="SignalP"/>
    </source>
</evidence>
<dbReference type="SUPFAM" id="SSF46785">
    <property type="entry name" value="Winged helix' DNA-binding domain"/>
    <property type="match status" value="1"/>
</dbReference>
<dbReference type="Gene3D" id="1.10.10.10">
    <property type="entry name" value="Winged helix-like DNA-binding domain superfamily/Winged helix DNA-binding domain"/>
    <property type="match status" value="1"/>
</dbReference>
<evidence type="ECO:0000256" key="2">
    <source>
        <dbReference type="ARBA" id="ARBA00023015"/>
    </source>
</evidence>
<dbReference type="CDD" id="cd08440">
    <property type="entry name" value="PBP2_LTTR_like_4"/>
    <property type="match status" value="1"/>
</dbReference>
<feature type="chain" id="PRO_5017727143" evidence="5">
    <location>
        <begin position="22"/>
        <end position="308"/>
    </location>
</feature>
<dbReference type="AlphaFoldDB" id="A0A3E0DT30"/>
<evidence type="ECO:0000259" key="6">
    <source>
        <dbReference type="PROSITE" id="PS50931"/>
    </source>
</evidence>
<dbReference type="Pfam" id="PF00126">
    <property type="entry name" value="HTH_1"/>
    <property type="match status" value="1"/>
</dbReference>
<keyword evidence="4" id="KW-0804">Transcription</keyword>
<organism evidence="7 8">
    <name type="scientific">Marinomonas pollencensis</name>
    <dbReference type="NCBI Taxonomy" id="491954"/>
    <lineage>
        <taxon>Bacteria</taxon>
        <taxon>Pseudomonadati</taxon>
        <taxon>Pseudomonadota</taxon>
        <taxon>Gammaproteobacteria</taxon>
        <taxon>Oceanospirillales</taxon>
        <taxon>Oceanospirillaceae</taxon>
        <taxon>Marinomonas</taxon>
    </lineage>
</organism>
<dbReference type="PRINTS" id="PR00039">
    <property type="entry name" value="HTHLYSR"/>
</dbReference>
<dbReference type="GO" id="GO:0003700">
    <property type="term" value="F:DNA-binding transcription factor activity"/>
    <property type="evidence" value="ECO:0007669"/>
    <property type="project" value="InterPro"/>
</dbReference>
<feature type="signal peptide" evidence="5">
    <location>
        <begin position="1"/>
        <end position="21"/>
    </location>
</feature>
<keyword evidence="3" id="KW-0238">DNA-binding</keyword>
<dbReference type="GO" id="GO:0005829">
    <property type="term" value="C:cytosol"/>
    <property type="evidence" value="ECO:0007669"/>
    <property type="project" value="TreeGrafter"/>
</dbReference>
<reference evidence="7 8" key="1">
    <citation type="submission" date="2018-08" db="EMBL/GenBank/DDBJ databases">
        <title>Genomic Encyclopedia of Type Strains, Phase III (KMG-III): the genomes of soil and plant-associated and newly described type strains.</title>
        <authorList>
            <person name="Whitman W."/>
        </authorList>
    </citation>
    <scope>NUCLEOTIDE SEQUENCE [LARGE SCALE GENOMIC DNA]</scope>
    <source>
        <strain evidence="7 8">CECT 7375</strain>
    </source>
</reference>
<comment type="similarity">
    <text evidence="1">Belongs to the LysR transcriptional regulatory family.</text>
</comment>
<dbReference type="InterPro" id="IPR050950">
    <property type="entry name" value="HTH-type_LysR_regulators"/>
</dbReference>
<sequence>MNLKQIRAFLAVADAMSFASAANQLHLSQPALSLSIKSLEESLGGKLLTRTTRTLSLTPEGEALVPIARRILAQWENAEDEMKQRFALQLGKISIASMPSFAASLLPRAIHNYHQYYPHIQVAIDDVLSDIVVDMVGNNQVELGICFEPSNLLELAFYPLYEDSFIAIFPEEHPLNTAKEVTWQSLLEYDFITLQRPSSVRAMIETSLQEAGIELKVAFDAHQLTTVVRMVSEGMGVAVVPVICRQQANEQHLICRPIVKPEIGRRVGVVCKPRSSLSIAAAAMLDVLIDTYATIGEVIPAKKTIVRP</sequence>
<dbReference type="FunFam" id="1.10.10.10:FF:000001">
    <property type="entry name" value="LysR family transcriptional regulator"/>
    <property type="match status" value="1"/>
</dbReference>